<dbReference type="InterPro" id="IPR050613">
    <property type="entry name" value="Sec_Metabolite_Reg"/>
</dbReference>
<dbReference type="AlphaFoldDB" id="A0A074WPS1"/>
<evidence type="ECO:0000256" key="1">
    <source>
        <dbReference type="ARBA" id="ARBA00004123"/>
    </source>
</evidence>
<feature type="compositionally biased region" description="Polar residues" evidence="3">
    <location>
        <begin position="90"/>
        <end position="102"/>
    </location>
</feature>
<gene>
    <name evidence="5" type="ORF">M437DRAFT_74272</name>
</gene>
<evidence type="ECO:0000313" key="5">
    <source>
        <dbReference type="EMBL" id="KEQ64476.1"/>
    </source>
</evidence>
<dbReference type="STRING" id="1043003.A0A074WPS1"/>
<comment type="subcellular location">
    <subcellularLocation>
        <location evidence="1">Nucleus</location>
    </subcellularLocation>
</comment>
<dbReference type="InterPro" id="IPR036864">
    <property type="entry name" value="Zn2-C6_fun-type_DNA-bd_sf"/>
</dbReference>
<dbReference type="Proteomes" id="UP000030672">
    <property type="component" value="Unassembled WGS sequence"/>
</dbReference>
<proteinExistence type="predicted"/>
<dbReference type="RefSeq" id="XP_040881499.1">
    <property type="nucleotide sequence ID" value="XM_041026204.1"/>
</dbReference>
<dbReference type="CDD" id="cd12148">
    <property type="entry name" value="fungal_TF_MHR"/>
    <property type="match status" value="1"/>
</dbReference>
<protein>
    <recommendedName>
        <fullName evidence="4">Zn(2)-C6 fungal-type domain-containing protein</fullName>
    </recommendedName>
</protein>
<dbReference type="EMBL" id="KL584829">
    <property type="protein sequence ID" value="KEQ64476.1"/>
    <property type="molecule type" value="Genomic_DNA"/>
</dbReference>
<dbReference type="PANTHER" id="PTHR31001">
    <property type="entry name" value="UNCHARACTERIZED TRANSCRIPTIONAL REGULATORY PROTEIN"/>
    <property type="match status" value="1"/>
</dbReference>
<keyword evidence="6" id="KW-1185">Reference proteome</keyword>
<dbReference type="GeneID" id="63919577"/>
<feature type="region of interest" description="Disordered" evidence="3">
    <location>
        <begin position="50"/>
        <end position="129"/>
    </location>
</feature>
<feature type="domain" description="Zn(2)-C6 fungal-type" evidence="4">
    <location>
        <begin position="7"/>
        <end position="38"/>
    </location>
</feature>
<name>A0A074WPS1_AURM1</name>
<dbReference type="SUPFAM" id="SSF57701">
    <property type="entry name" value="Zn2/Cys6 DNA-binding domain"/>
    <property type="match status" value="1"/>
</dbReference>
<dbReference type="HOGENOM" id="CLU_013987_1_1_1"/>
<feature type="region of interest" description="Disordered" evidence="3">
    <location>
        <begin position="572"/>
        <end position="591"/>
    </location>
</feature>
<sequence length="653" mass="74260">MPKERTTCTECSIRRQKCDRQTPCGRCIRRGVADRCTRIWSSREEARSHRVSLGRHARQNTSAGIETPEPSQMGRANENSGLSSFDHVVSPTNVSTRLSVSITPDEPIPEYGSTSIPTQQDGHSSGEDDDLRATSLALLELHLPSISQIWSLVDYHEKFLLWYHGCYHGPTFRHELEESLETHDDALPLAVLDLQWVALLFSIMAGSMACATRNLIESWGFRDDEVRRLSRQWYKATSTCLNLAEYTCNHHIYAVHAITTLTMSAHTLGFSEDILVMLGSALRIAQSLGLNRLPLVKRLENITESSPPSQRVQVLEREIGRRLWSHLCIQDWFSLPFTGCQSIGLLDFTSTKPSNRDHITMEPLPEATPTYISYGNYVNDIARLVAEHHSAKAQTSTAFLLYEKVLQYDAKMRNLARNEMPAYFSVTTPIEESWACFIPWARRSLTICFAHKMIMIHRDFIRRSFINPAFQMTRNTCIAASKTILREAQQKQQEDEPVIWIDQAFCIVAGIILCLDIIHQHTDHPEYTTHTNMVNECIAMLQRYGTSMIARRGVCILSTLLSERKKLVQPWSANRKRAAPRDDTATRASKRSKIDLTSVRDALALYGNQDHEDGHDFEEDPMTFVQKRIAELLPPQAGFSNSFLFGELLDFSE</sequence>
<dbReference type="SMART" id="SM00066">
    <property type="entry name" value="GAL4"/>
    <property type="match status" value="1"/>
</dbReference>
<dbReference type="GO" id="GO:0005634">
    <property type="term" value="C:nucleus"/>
    <property type="evidence" value="ECO:0007669"/>
    <property type="project" value="UniProtKB-SubCell"/>
</dbReference>
<dbReference type="PANTHER" id="PTHR31001:SF76">
    <property type="entry name" value="ZN(2)-C6 FUNGAL-TYPE DOMAIN-CONTAINING PROTEIN"/>
    <property type="match status" value="1"/>
</dbReference>
<evidence type="ECO:0000256" key="3">
    <source>
        <dbReference type="SAM" id="MobiDB-lite"/>
    </source>
</evidence>
<dbReference type="PROSITE" id="PS50048">
    <property type="entry name" value="ZN2_CY6_FUNGAL_2"/>
    <property type="match status" value="1"/>
</dbReference>
<evidence type="ECO:0000259" key="4">
    <source>
        <dbReference type="PROSITE" id="PS50048"/>
    </source>
</evidence>
<dbReference type="GO" id="GO:0008270">
    <property type="term" value="F:zinc ion binding"/>
    <property type="evidence" value="ECO:0007669"/>
    <property type="project" value="InterPro"/>
</dbReference>
<dbReference type="GO" id="GO:0000981">
    <property type="term" value="F:DNA-binding transcription factor activity, RNA polymerase II-specific"/>
    <property type="evidence" value="ECO:0007669"/>
    <property type="project" value="InterPro"/>
</dbReference>
<dbReference type="InterPro" id="IPR001138">
    <property type="entry name" value="Zn2Cys6_DnaBD"/>
</dbReference>
<accession>A0A074WPS1</accession>
<organism evidence="5 6">
    <name type="scientific">Aureobasidium melanogenum (strain CBS 110374)</name>
    <name type="common">Aureobasidium pullulans var. melanogenum</name>
    <dbReference type="NCBI Taxonomy" id="1043003"/>
    <lineage>
        <taxon>Eukaryota</taxon>
        <taxon>Fungi</taxon>
        <taxon>Dikarya</taxon>
        <taxon>Ascomycota</taxon>
        <taxon>Pezizomycotina</taxon>
        <taxon>Dothideomycetes</taxon>
        <taxon>Dothideomycetidae</taxon>
        <taxon>Dothideales</taxon>
        <taxon>Saccotheciaceae</taxon>
        <taxon>Aureobasidium</taxon>
    </lineage>
</organism>
<evidence type="ECO:0000256" key="2">
    <source>
        <dbReference type="ARBA" id="ARBA00023242"/>
    </source>
</evidence>
<keyword evidence="2" id="KW-0539">Nucleus</keyword>
<dbReference type="CDD" id="cd00067">
    <property type="entry name" value="GAL4"/>
    <property type="match status" value="1"/>
</dbReference>
<evidence type="ECO:0000313" key="6">
    <source>
        <dbReference type="Proteomes" id="UP000030672"/>
    </source>
</evidence>
<reference evidence="5 6" key="1">
    <citation type="journal article" date="2014" name="BMC Genomics">
        <title>Genome sequencing of four Aureobasidium pullulans varieties: biotechnological potential, stress tolerance, and description of new species.</title>
        <authorList>
            <person name="Gostin Ar C."/>
            <person name="Ohm R.A."/>
            <person name="Kogej T."/>
            <person name="Sonjak S."/>
            <person name="Turk M."/>
            <person name="Zajc J."/>
            <person name="Zalar P."/>
            <person name="Grube M."/>
            <person name="Sun H."/>
            <person name="Han J."/>
            <person name="Sharma A."/>
            <person name="Chiniquy J."/>
            <person name="Ngan C.Y."/>
            <person name="Lipzen A."/>
            <person name="Barry K."/>
            <person name="Grigoriev I.V."/>
            <person name="Gunde-Cimerman N."/>
        </authorList>
    </citation>
    <scope>NUCLEOTIDE SEQUENCE [LARGE SCALE GENOMIC DNA]</scope>
    <source>
        <strain evidence="5 6">CBS 110374</strain>
    </source>
</reference>
<dbReference type="Gene3D" id="4.10.240.10">
    <property type="entry name" value="Zn(2)-C6 fungal-type DNA-binding domain"/>
    <property type="match status" value="1"/>
</dbReference>
<dbReference type="PROSITE" id="PS00463">
    <property type="entry name" value="ZN2_CY6_FUNGAL_1"/>
    <property type="match status" value="1"/>
</dbReference>
<feature type="compositionally biased region" description="Polar residues" evidence="3">
    <location>
        <begin position="112"/>
        <end position="123"/>
    </location>
</feature>
<dbReference type="Pfam" id="PF00172">
    <property type="entry name" value="Zn_clus"/>
    <property type="match status" value="1"/>
</dbReference>